<dbReference type="InterPro" id="IPR022519">
    <property type="entry name" value="Gloeo/Verruco_rpt"/>
</dbReference>
<feature type="signal peptide" evidence="1">
    <location>
        <begin position="1"/>
        <end position="29"/>
    </location>
</feature>
<reference evidence="2 3" key="1">
    <citation type="submission" date="2019-11" db="EMBL/GenBank/DDBJ databases">
        <title>The genome sequence of Methylocystis heyeri.</title>
        <authorList>
            <person name="Oshkin I.Y."/>
            <person name="Miroshnikov K."/>
            <person name="Dedysh S.N."/>
        </authorList>
    </citation>
    <scope>NUCLEOTIDE SEQUENCE [LARGE SCALE GENOMIC DNA]</scope>
    <source>
        <strain evidence="2 3">H2</strain>
    </source>
</reference>
<sequence>MNMRRSFRHSRTLLLVSFLMASATAPVLAQTWPPAPFSEATLYSFTGGADGGGPSYVTLLADDRGALYGTTGGGGAGGSGTVFKLTPPAPGKSQWTETVLYSFSGADGAGPSAGLVADPSGALYGATSGGGNDNNGVAFKLTPPLQPSQPWTYTQIYTFPPTYPTTTPSGAAVLDGAGALIGSVITGGAYGLGAIYKLTPPASSGGQWTGAILYSFTGGADGSNAWTTLLVDSSGAIYGTTTLGGAGDKGVIFKLTPPGPDCTPISPNLWCETVLHAFNGSDGARPRSGLTRDSSGMFYGTTTAGGAAGNGAVYSLAPPVPPSTQWQYTVLYSFDGGGDGAAPYAPPTLKGGYLYGATSAGGGTGCGGAGCGTLFELRPPAAPSSPYWTENILYRFSGAADGAFAGGGPTFNALHFGSGLAIYGVTSQGGASGKGTVFTLQCAKAVREVFGGGLHAACGQ</sequence>
<dbReference type="OrthoDB" id="7432613at2"/>
<evidence type="ECO:0000313" key="3">
    <source>
        <dbReference type="Proteomes" id="UP000309061"/>
    </source>
</evidence>
<evidence type="ECO:0000256" key="1">
    <source>
        <dbReference type="SAM" id="SignalP"/>
    </source>
</evidence>
<accession>A0A6B8KEC6</accession>
<evidence type="ECO:0000313" key="2">
    <source>
        <dbReference type="EMBL" id="QGM44918.1"/>
    </source>
</evidence>
<protein>
    <submittedName>
        <fullName evidence="2">Uncharacterized protein</fullName>
    </submittedName>
</protein>
<proteinExistence type="predicted"/>
<organism evidence="2 3">
    <name type="scientific">Methylocystis heyeri</name>
    <dbReference type="NCBI Taxonomy" id="391905"/>
    <lineage>
        <taxon>Bacteria</taxon>
        <taxon>Pseudomonadati</taxon>
        <taxon>Pseudomonadota</taxon>
        <taxon>Alphaproteobacteria</taxon>
        <taxon>Hyphomicrobiales</taxon>
        <taxon>Methylocystaceae</taxon>
        <taxon>Methylocystis</taxon>
    </lineage>
</organism>
<keyword evidence="1" id="KW-0732">Signal</keyword>
<dbReference type="Gene3D" id="2.20.25.650">
    <property type="entry name" value="Tachylectin-2-like"/>
    <property type="match status" value="1"/>
</dbReference>
<feature type="chain" id="PRO_5025482300" evidence="1">
    <location>
        <begin position="30"/>
        <end position="460"/>
    </location>
</feature>
<dbReference type="Proteomes" id="UP000309061">
    <property type="component" value="Chromosome"/>
</dbReference>
<keyword evidence="3" id="KW-1185">Reference proteome</keyword>
<dbReference type="AlphaFoldDB" id="A0A6B8KEC6"/>
<dbReference type="EMBL" id="CP046052">
    <property type="protein sequence ID" value="QGM44918.1"/>
    <property type="molecule type" value="Genomic_DNA"/>
</dbReference>
<name>A0A6B8KEC6_9HYPH</name>
<dbReference type="RefSeq" id="WP_136495209.1">
    <property type="nucleotide sequence ID" value="NZ_CP046052.1"/>
</dbReference>
<dbReference type="KEGG" id="mhey:H2LOC_004015"/>
<gene>
    <name evidence="2" type="ORF">H2LOC_004015</name>
</gene>
<dbReference type="NCBIfam" id="TIGR03803">
    <property type="entry name" value="Gloeo_Verruco"/>
    <property type="match status" value="5"/>
</dbReference>